<dbReference type="AlphaFoldDB" id="A0A2H0LLA6"/>
<protein>
    <submittedName>
        <fullName evidence="5">Uncharacterized protein</fullName>
    </submittedName>
</protein>
<evidence type="ECO:0000259" key="3">
    <source>
        <dbReference type="Pfam" id="PF02563"/>
    </source>
</evidence>
<dbReference type="PANTHER" id="PTHR33619:SF3">
    <property type="entry name" value="POLYSACCHARIDE EXPORT PROTEIN GFCE-RELATED"/>
    <property type="match status" value="1"/>
</dbReference>
<proteinExistence type="predicted"/>
<reference evidence="5 6" key="1">
    <citation type="submission" date="2017-09" db="EMBL/GenBank/DDBJ databases">
        <title>Depth-based differentiation of microbial function through sediment-hosted aquifers and enrichment of novel symbionts in the deep terrestrial subsurface.</title>
        <authorList>
            <person name="Probst A.J."/>
            <person name="Ladd B."/>
            <person name="Jarett J.K."/>
            <person name="Geller-Mcgrath D.E."/>
            <person name="Sieber C.M."/>
            <person name="Emerson J.B."/>
            <person name="Anantharaman K."/>
            <person name="Thomas B.C."/>
            <person name="Malmstrom R."/>
            <person name="Stieglmeier M."/>
            <person name="Klingl A."/>
            <person name="Woyke T."/>
            <person name="Ryan C.M."/>
            <person name="Banfield J.F."/>
        </authorList>
    </citation>
    <scope>NUCLEOTIDE SEQUENCE [LARGE SCALE GENOMIC DNA]</scope>
    <source>
        <strain evidence="5">CG11_big_fil_rev_8_21_14_0_20_45_26</strain>
    </source>
</reference>
<dbReference type="EMBL" id="PCVY01000072">
    <property type="protein sequence ID" value="PIQ85179.1"/>
    <property type="molecule type" value="Genomic_DNA"/>
</dbReference>
<dbReference type="GO" id="GO:0015159">
    <property type="term" value="F:polysaccharide transmembrane transporter activity"/>
    <property type="evidence" value="ECO:0007669"/>
    <property type="project" value="InterPro"/>
</dbReference>
<feature type="chain" id="PRO_5013655123" evidence="2">
    <location>
        <begin position="34"/>
        <end position="230"/>
    </location>
</feature>
<accession>A0A2H0LLA6</accession>
<dbReference type="InterPro" id="IPR049712">
    <property type="entry name" value="Poly_export"/>
</dbReference>
<evidence type="ECO:0000313" key="5">
    <source>
        <dbReference type="EMBL" id="PIQ85179.1"/>
    </source>
</evidence>
<evidence type="ECO:0000259" key="4">
    <source>
        <dbReference type="Pfam" id="PF10531"/>
    </source>
</evidence>
<feature type="domain" description="Soluble ligand binding" evidence="4">
    <location>
        <begin position="147"/>
        <end position="199"/>
    </location>
</feature>
<dbReference type="InterPro" id="IPR019554">
    <property type="entry name" value="Soluble_ligand-bd"/>
</dbReference>
<comment type="caution">
    <text evidence="5">The sequence shown here is derived from an EMBL/GenBank/DDBJ whole genome shotgun (WGS) entry which is preliminary data.</text>
</comment>
<dbReference type="Proteomes" id="UP000230859">
    <property type="component" value="Unassembled WGS sequence"/>
</dbReference>
<dbReference type="InterPro" id="IPR003715">
    <property type="entry name" value="Poly_export_N"/>
</dbReference>
<gene>
    <name evidence="5" type="ORF">COV74_09475</name>
</gene>
<keyword evidence="1 2" id="KW-0732">Signal</keyword>
<dbReference type="Gene3D" id="3.30.1950.10">
    <property type="entry name" value="wza like domain"/>
    <property type="match status" value="1"/>
</dbReference>
<feature type="signal peptide" evidence="2">
    <location>
        <begin position="1"/>
        <end position="33"/>
    </location>
</feature>
<dbReference type="Pfam" id="PF10531">
    <property type="entry name" value="SLBB"/>
    <property type="match status" value="1"/>
</dbReference>
<dbReference type="PROSITE" id="PS51257">
    <property type="entry name" value="PROKAR_LIPOPROTEIN"/>
    <property type="match status" value="1"/>
</dbReference>
<dbReference type="Pfam" id="PF02563">
    <property type="entry name" value="Poly_export"/>
    <property type="match status" value="1"/>
</dbReference>
<organism evidence="5 6">
    <name type="scientific">Candidatus Abzuiibacterium crystallinum</name>
    <dbReference type="NCBI Taxonomy" id="1974748"/>
    <lineage>
        <taxon>Bacteria</taxon>
        <taxon>Pseudomonadati</taxon>
        <taxon>Candidatus Omnitrophota</taxon>
        <taxon>Candidatus Abzuiibacterium</taxon>
    </lineage>
</organism>
<name>A0A2H0LLA6_9BACT</name>
<dbReference type="PANTHER" id="PTHR33619">
    <property type="entry name" value="POLYSACCHARIDE EXPORT PROTEIN GFCE-RELATED"/>
    <property type="match status" value="1"/>
</dbReference>
<dbReference type="Gene3D" id="3.10.560.10">
    <property type="entry name" value="Outer membrane lipoprotein wza domain like"/>
    <property type="match status" value="1"/>
</dbReference>
<evidence type="ECO:0000313" key="6">
    <source>
        <dbReference type="Proteomes" id="UP000230859"/>
    </source>
</evidence>
<feature type="domain" description="Polysaccharide export protein N-terminal" evidence="3">
    <location>
        <begin position="62"/>
        <end position="137"/>
    </location>
</feature>
<sequence>MGNINKGNDGQTMKLFLLTCLISLMGFSMTACSYHDYDTQHYVTPQDLPVQQHKPGMTLTPKQKRKIQTGDVLILRVVPGAEFENELDLTVNLDGEVLVPLIGWVHVEDLTPEEAAEAIRKPLDKDFLVDPSVSVRLKEASTRAVVLLGQLKKPGTYEFPPNGKMSLLEAVAKAEGFTDIANISKIKVVRTMLDGSQVTIRVDAGKIISGEEPDLGLQESDLITVPESLF</sequence>
<evidence type="ECO:0000256" key="1">
    <source>
        <dbReference type="ARBA" id="ARBA00022729"/>
    </source>
</evidence>
<evidence type="ECO:0000256" key="2">
    <source>
        <dbReference type="SAM" id="SignalP"/>
    </source>
</evidence>